<accession>A0A6J7WJC9</accession>
<gene>
    <name evidence="1" type="ORF">UFOVP195_26</name>
</gene>
<reference evidence="1" key="1">
    <citation type="submission" date="2020-05" db="EMBL/GenBank/DDBJ databases">
        <authorList>
            <person name="Chiriac C."/>
            <person name="Salcher M."/>
            <person name="Ghai R."/>
            <person name="Kavagutti S V."/>
        </authorList>
    </citation>
    <scope>NUCLEOTIDE SEQUENCE</scope>
</reference>
<evidence type="ECO:0000313" key="1">
    <source>
        <dbReference type="EMBL" id="CAB5214156.1"/>
    </source>
</evidence>
<proteinExistence type="predicted"/>
<organism evidence="1">
    <name type="scientific">uncultured Caudovirales phage</name>
    <dbReference type="NCBI Taxonomy" id="2100421"/>
    <lineage>
        <taxon>Viruses</taxon>
        <taxon>Duplodnaviria</taxon>
        <taxon>Heunggongvirae</taxon>
        <taxon>Uroviricota</taxon>
        <taxon>Caudoviricetes</taxon>
        <taxon>Peduoviridae</taxon>
        <taxon>Maltschvirus</taxon>
        <taxon>Maltschvirus maltsch</taxon>
    </lineage>
</organism>
<protein>
    <submittedName>
        <fullName evidence="1">Uncharacterized protein</fullName>
    </submittedName>
</protein>
<dbReference type="EMBL" id="LR798241">
    <property type="protein sequence ID" value="CAB5214156.1"/>
    <property type="molecule type" value="Genomic_DNA"/>
</dbReference>
<sequence>MIIKLSVEDIEEAVLEYVDRRVNTDFSSFNTVEFKYSTSWDSCEVSWVEPARPQATQCASIAPITS</sequence>
<name>A0A6J7WJC9_9CAUD</name>